<dbReference type="KEGG" id="sus:Acid_0898"/>
<keyword evidence="3" id="KW-0238">DNA-binding</keyword>
<keyword evidence="2" id="KW-0805">Transcription regulation</keyword>
<protein>
    <submittedName>
        <fullName evidence="5">Transcriptional repressor, CopY family</fullName>
    </submittedName>
</protein>
<dbReference type="AlphaFoldDB" id="Q02AL9"/>
<dbReference type="OrthoDB" id="279010at2"/>
<name>Q02AL9_SOLUE</name>
<dbReference type="Gene3D" id="1.10.10.10">
    <property type="entry name" value="Winged helix-like DNA-binding domain superfamily/Winged helix DNA-binding domain"/>
    <property type="match status" value="1"/>
</dbReference>
<evidence type="ECO:0000256" key="4">
    <source>
        <dbReference type="ARBA" id="ARBA00023163"/>
    </source>
</evidence>
<sequence length="127" mass="14422">MEELPKPTEAELEILTVLWSRGAATVREVHEVIAARKPTQYTTVLKLLQIMADKGLVVRNEEQRAHVYEPAKPREWTQRQLAGDLLQRGFDGSARTLMMGALSAHKASKKELAELRKLLEEYEKGAR</sequence>
<evidence type="ECO:0000256" key="1">
    <source>
        <dbReference type="ARBA" id="ARBA00011046"/>
    </source>
</evidence>
<dbReference type="GO" id="GO:0003677">
    <property type="term" value="F:DNA binding"/>
    <property type="evidence" value="ECO:0007669"/>
    <property type="project" value="UniProtKB-KW"/>
</dbReference>
<dbReference type="InParanoid" id="Q02AL9"/>
<dbReference type="InterPro" id="IPR005650">
    <property type="entry name" value="BlaI_family"/>
</dbReference>
<dbReference type="EMBL" id="CP000473">
    <property type="protein sequence ID" value="ABJ81897.1"/>
    <property type="molecule type" value="Genomic_DNA"/>
</dbReference>
<dbReference type="Gene3D" id="1.10.4040.10">
    <property type="entry name" value="Penicillinase repressor domain"/>
    <property type="match status" value="1"/>
</dbReference>
<dbReference type="eggNOG" id="COG3682">
    <property type="taxonomic scope" value="Bacteria"/>
</dbReference>
<evidence type="ECO:0000256" key="3">
    <source>
        <dbReference type="ARBA" id="ARBA00023125"/>
    </source>
</evidence>
<dbReference type="HOGENOM" id="CLU_119090_4_2_0"/>
<reference evidence="5" key="1">
    <citation type="submission" date="2006-10" db="EMBL/GenBank/DDBJ databases">
        <title>Complete sequence of Solibacter usitatus Ellin6076.</title>
        <authorList>
            <consortium name="US DOE Joint Genome Institute"/>
            <person name="Copeland A."/>
            <person name="Lucas S."/>
            <person name="Lapidus A."/>
            <person name="Barry K."/>
            <person name="Detter J.C."/>
            <person name="Glavina del Rio T."/>
            <person name="Hammon N."/>
            <person name="Israni S."/>
            <person name="Dalin E."/>
            <person name="Tice H."/>
            <person name="Pitluck S."/>
            <person name="Thompson L.S."/>
            <person name="Brettin T."/>
            <person name="Bruce D."/>
            <person name="Han C."/>
            <person name="Tapia R."/>
            <person name="Gilna P."/>
            <person name="Schmutz J."/>
            <person name="Larimer F."/>
            <person name="Land M."/>
            <person name="Hauser L."/>
            <person name="Kyrpides N."/>
            <person name="Mikhailova N."/>
            <person name="Janssen P.H."/>
            <person name="Kuske C.R."/>
            <person name="Richardson P."/>
        </authorList>
    </citation>
    <scope>NUCLEOTIDE SEQUENCE</scope>
    <source>
        <strain evidence="5">Ellin6076</strain>
    </source>
</reference>
<dbReference type="STRING" id="234267.Acid_0898"/>
<dbReference type="InterPro" id="IPR036390">
    <property type="entry name" value="WH_DNA-bd_sf"/>
</dbReference>
<organism evidence="5">
    <name type="scientific">Solibacter usitatus (strain Ellin6076)</name>
    <dbReference type="NCBI Taxonomy" id="234267"/>
    <lineage>
        <taxon>Bacteria</taxon>
        <taxon>Pseudomonadati</taxon>
        <taxon>Acidobacteriota</taxon>
        <taxon>Terriglobia</taxon>
        <taxon>Bryobacterales</taxon>
        <taxon>Solibacteraceae</taxon>
        <taxon>Candidatus Solibacter</taxon>
    </lineage>
</organism>
<dbReference type="SUPFAM" id="SSF46785">
    <property type="entry name" value="Winged helix' DNA-binding domain"/>
    <property type="match status" value="1"/>
</dbReference>
<accession>Q02AL9</accession>
<dbReference type="Pfam" id="PF03965">
    <property type="entry name" value="Penicillinase_R"/>
    <property type="match status" value="1"/>
</dbReference>
<comment type="similarity">
    <text evidence="1">Belongs to the BlaI transcriptional regulatory family.</text>
</comment>
<evidence type="ECO:0000313" key="5">
    <source>
        <dbReference type="EMBL" id="ABJ81897.1"/>
    </source>
</evidence>
<proteinExistence type="inferred from homology"/>
<dbReference type="InterPro" id="IPR036388">
    <property type="entry name" value="WH-like_DNA-bd_sf"/>
</dbReference>
<dbReference type="GO" id="GO:0045892">
    <property type="term" value="P:negative regulation of DNA-templated transcription"/>
    <property type="evidence" value="ECO:0007669"/>
    <property type="project" value="InterPro"/>
</dbReference>
<keyword evidence="4" id="KW-0804">Transcription</keyword>
<gene>
    <name evidence="5" type="ordered locus">Acid_0898</name>
</gene>
<dbReference type="PIRSF" id="PIRSF019455">
    <property type="entry name" value="CopR_AtkY"/>
    <property type="match status" value="1"/>
</dbReference>
<evidence type="ECO:0000256" key="2">
    <source>
        <dbReference type="ARBA" id="ARBA00023015"/>
    </source>
</evidence>